<name>A0ABD1X0H0_9LAMI</name>
<proteinExistence type="predicted"/>
<evidence type="ECO:0000313" key="2">
    <source>
        <dbReference type="Proteomes" id="UP001604277"/>
    </source>
</evidence>
<comment type="caution">
    <text evidence="1">The sequence shown here is derived from an EMBL/GenBank/DDBJ whole genome shotgun (WGS) entry which is preliminary data.</text>
</comment>
<accession>A0ABD1X0H0</accession>
<dbReference type="EMBL" id="JBFOLJ010000001">
    <property type="protein sequence ID" value="KAL2555429.1"/>
    <property type="molecule type" value="Genomic_DNA"/>
</dbReference>
<sequence>MEVSSISGDTTSAYLYVTKSQHLDSQNSTTTISSNIAKHQDCLRLYEDDNLREQIRVHGTQKKLQHCWRILMLSLQVFQGKSPSDCSRTIEARHRNIYNLLLSFIQAQGECCENITNYKAS</sequence>
<dbReference type="AlphaFoldDB" id="A0ABD1X0H0"/>
<reference evidence="2" key="1">
    <citation type="submission" date="2024-07" db="EMBL/GenBank/DDBJ databases">
        <title>Two chromosome-level genome assemblies of Korean endemic species Abeliophyllum distichum and Forsythia ovata (Oleaceae).</title>
        <authorList>
            <person name="Jang H."/>
        </authorList>
    </citation>
    <scope>NUCLEOTIDE SEQUENCE [LARGE SCALE GENOMIC DNA]</scope>
</reference>
<dbReference type="Proteomes" id="UP001604277">
    <property type="component" value="Unassembled WGS sequence"/>
</dbReference>
<evidence type="ECO:0000313" key="1">
    <source>
        <dbReference type="EMBL" id="KAL2555429.1"/>
    </source>
</evidence>
<gene>
    <name evidence="1" type="ORF">Fot_00168</name>
</gene>
<organism evidence="1 2">
    <name type="scientific">Forsythia ovata</name>
    <dbReference type="NCBI Taxonomy" id="205694"/>
    <lineage>
        <taxon>Eukaryota</taxon>
        <taxon>Viridiplantae</taxon>
        <taxon>Streptophyta</taxon>
        <taxon>Embryophyta</taxon>
        <taxon>Tracheophyta</taxon>
        <taxon>Spermatophyta</taxon>
        <taxon>Magnoliopsida</taxon>
        <taxon>eudicotyledons</taxon>
        <taxon>Gunneridae</taxon>
        <taxon>Pentapetalae</taxon>
        <taxon>asterids</taxon>
        <taxon>lamiids</taxon>
        <taxon>Lamiales</taxon>
        <taxon>Oleaceae</taxon>
        <taxon>Forsythieae</taxon>
        <taxon>Forsythia</taxon>
    </lineage>
</organism>
<protein>
    <submittedName>
        <fullName evidence="1">Uncharacterized protein</fullName>
    </submittedName>
</protein>
<keyword evidence="2" id="KW-1185">Reference proteome</keyword>